<organism evidence="1 2">
    <name type="scientific">Mycolicibacterium iranicum</name>
    <name type="common">Mycobacterium iranicum</name>
    <dbReference type="NCBI Taxonomy" id="912594"/>
    <lineage>
        <taxon>Bacteria</taxon>
        <taxon>Bacillati</taxon>
        <taxon>Actinomycetota</taxon>
        <taxon>Actinomycetes</taxon>
        <taxon>Mycobacteriales</taxon>
        <taxon>Mycobacteriaceae</taxon>
        <taxon>Mycolicibacterium</taxon>
    </lineage>
</organism>
<gene>
    <name evidence="1" type="ORF">OY187_27810</name>
</gene>
<dbReference type="Proteomes" id="UP001084650">
    <property type="component" value="Unassembled WGS sequence"/>
</dbReference>
<comment type="caution">
    <text evidence="1">The sequence shown here is derived from an EMBL/GenBank/DDBJ whole genome shotgun (WGS) entry which is preliminary data.</text>
</comment>
<dbReference type="SUPFAM" id="SSF140990">
    <property type="entry name" value="FtsH protease domain-like"/>
    <property type="match status" value="1"/>
</dbReference>
<protein>
    <recommendedName>
        <fullName evidence="3">Peptidase M41 domain-containing protein</fullName>
    </recommendedName>
</protein>
<evidence type="ECO:0000313" key="2">
    <source>
        <dbReference type="Proteomes" id="UP001084650"/>
    </source>
</evidence>
<proteinExistence type="predicted"/>
<reference evidence="1" key="1">
    <citation type="submission" date="2022-12" db="EMBL/GenBank/DDBJ databases">
        <title>Whole genome sequence of Mycolicibacterium iranicum strain SBH312.</title>
        <authorList>
            <person name="Jani J."/>
            <person name="Arifin Mustapha Z."/>
            <person name="Ahmed K."/>
            <person name="Kai Ling C."/>
        </authorList>
    </citation>
    <scope>NUCLEOTIDE SEQUENCE</scope>
    <source>
        <strain evidence="1">SBH312</strain>
    </source>
</reference>
<evidence type="ECO:0008006" key="3">
    <source>
        <dbReference type="Google" id="ProtNLM"/>
    </source>
</evidence>
<evidence type="ECO:0000313" key="1">
    <source>
        <dbReference type="EMBL" id="MCZ0731865.1"/>
    </source>
</evidence>
<dbReference type="RefSeq" id="WP_268787772.1">
    <property type="nucleotide sequence ID" value="NZ_JAPQYE010000022.1"/>
</dbReference>
<keyword evidence="2" id="KW-1185">Reference proteome</keyword>
<dbReference type="InterPro" id="IPR037219">
    <property type="entry name" value="Peptidase_M41-like"/>
</dbReference>
<dbReference type="EMBL" id="JAPQYE010000022">
    <property type="protein sequence ID" value="MCZ0731865.1"/>
    <property type="molecule type" value="Genomic_DNA"/>
</dbReference>
<name>A0ABT4HP39_MYCIR</name>
<accession>A0ABT4HP39</accession>
<sequence length="186" mass="20532">MFIDITDEATVAKVAAQATARHAHHEAGHAVAAVYRGSRLVRVFLGTADWSTFDMSGDTPGGTEHISRREQQPFITFAGPWAEAKWTTETDDDVDDMDDALEFAWLDNADGDADKYAGRVQELDDAAAHLGFHFVGRSWEFDWSDELEELWPAICEVAALLIDGKTVTHDHVKAAVDRCAVNEADQ</sequence>